<dbReference type="EMBL" id="CADIKK010000026">
    <property type="protein sequence ID" value="CAB3799313.1"/>
    <property type="molecule type" value="Genomic_DNA"/>
</dbReference>
<dbReference type="Pfam" id="PF25539">
    <property type="entry name" value="Bestrophin_2"/>
    <property type="match status" value="1"/>
</dbReference>
<keyword evidence="7 9" id="KW-0472">Membrane</keyword>
<evidence type="ECO:0000256" key="4">
    <source>
        <dbReference type="ARBA" id="ARBA00022692"/>
    </source>
</evidence>
<reference evidence="10 11" key="1">
    <citation type="submission" date="2020-04" db="EMBL/GenBank/DDBJ databases">
        <authorList>
            <person name="De Canck E."/>
        </authorList>
    </citation>
    <scope>NUCLEOTIDE SEQUENCE [LARGE SCALE GENOMIC DNA]</scope>
    <source>
        <strain evidence="10 11">LMG 28614</strain>
    </source>
</reference>
<evidence type="ECO:0000313" key="11">
    <source>
        <dbReference type="Proteomes" id="UP000494365"/>
    </source>
</evidence>
<gene>
    <name evidence="10" type="ORF">LMG28614_04938</name>
</gene>
<dbReference type="GO" id="GO:0005886">
    <property type="term" value="C:plasma membrane"/>
    <property type="evidence" value="ECO:0007669"/>
    <property type="project" value="UniProtKB-SubCell"/>
</dbReference>
<accession>A0A6S7CWI1</accession>
<keyword evidence="3" id="KW-1003">Cell membrane</keyword>
<keyword evidence="11" id="KW-1185">Reference proteome</keyword>
<dbReference type="AlphaFoldDB" id="A0A6S7CWI1"/>
<dbReference type="PANTHER" id="PTHR33281">
    <property type="entry name" value="UPF0187 PROTEIN YNEE"/>
    <property type="match status" value="1"/>
</dbReference>
<feature type="transmembrane region" description="Helical" evidence="9">
    <location>
        <begin position="151"/>
        <end position="172"/>
    </location>
</feature>
<evidence type="ECO:0000256" key="9">
    <source>
        <dbReference type="SAM" id="Phobius"/>
    </source>
</evidence>
<dbReference type="InterPro" id="IPR044669">
    <property type="entry name" value="YneE/VCCN1/2-like"/>
</dbReference>
<evidence type="ECO:0000313" key="10">
    <source>
        <dbReference type="EMBL" id="CAB3799313.1"/>
    </source>
</evidence>
<evidence type="ECO:0000256" key="2">
    <source>
        <dbReference type="ARBA" id="ARBA00022448"/>
    </source>
</evidence>
<comment type="subcellular location">
    <subcellularLocation>
        <location evidence="1">Cell membrane</location>
        <topology evidence="1">Multi-pass membrane protein</topology>
    </subcellularLocation>
</comment>
<evidence type="ECO:0000256" key="1">
    <source>
        <dbReference type="ARBA" id="ARBA00004651"/>
    </source>
</evidence>
<proteinExistence type="inferred from homology"/>
<keyword evidence="2" id="KW-0813">Transport</keyword>
<keyword evidence="5 9" id="KW-1133">Transmembrane helix</keyword>
<dbReference type="PANTHER" id="PTHR33281:SF19">
    <property type="entry name" value="VOLTAGE-DEPENDENT ANION CHANNEL-FORMING PROTEIN YNEE"/>
    <property type="match status" value="1"/>
</dbReference>
<keyword evidence="6" id="KW-0406">Ion transport</keyword>
<keyword evidence="4 9" id="KW-0812">Transmembrane</keyword>
<evidence type="ECO:0000256" key="5">
    <source>
        <dbReference type="ARBA" id="ARBA00022989"/>
    </source>
</evidence>
<comment type="similarity">
    <text evidence="8">Belongs to the anion channel-forming bestrophin (TC 1.A.46) family.</text>
</comment>
<evidence type="ECO:0000256" key="3">
    <source>
        <dbReference type="ARBA" id="ARBA00022475"/>
    </source>
</evidence>
<protein>
    <submittedName>
        <fullName evidence="10">Uncharacterized protein</fullName>
    </submittedName>
</protein>
<sequence length="217" mass="24626">MHLGKSYPRVWESMSKRFNAEYRRHYHVPEWETPIGDVLPNYLPAAEIERTLASPSATTAVLSIQSDSLKTLHQAGQLNLSCYLELQRAIGDCIALQAKAERLKNFPYPRRYATISALFVRFFCFLFPFGLLQEFDTLNDSVSGPMHGNMIWLVVACSVMVSWMYTSLAQVGESTENPFERRANDVPVSMLCAVIERDLRWMLGEPVEVAAMETIAL</sequence>
<feature type="transmembrane region" description="Helical" evidence="9">
    <location>
        <begin position="112"/>
        <end position="131"/>
    </location>
</feature>
<evidence type="ECO:0000256" key="8">
    <source>
        <dbReference type="ARBA" id="ARBA00034708"/>
    </source>
</evidence>
<evidence type="ECO:0000256" key="7">
    <source>
        <dbReference type="ARBA" id="ARBA00023136"/>
    </source>
</evidence>
<dbReference type="Proteomes" id="UP000494365">
    <property type="component" value="Unassembled WGS sequence"/>
</dbReference>
<evidence type="ECO:0000256" key="6">
    <source>
        <dbReference type="ARBA" id="ARBA00023065"/>
    </source>
</evidence>
<dbReference type="GO" id="GO:0005254">
    <property type="term" value="F:chloride channel activity"/>
    <property type="evidence" value="ECO:0007669"/>
    <property type="project" value="InterPro"/>
</dbReference>
<organism evidence="10 11">
    <name type="scientific">Paraburkholderia ultramafica</name>
    <dbReference type="NCBI Taxonomy" id="1544867"/>
    <lineage>
        <taxon>Bacteria</taxon>
        <taxon>Pseudomonadati</taxon>
        <taxon>Pseudomonadota</taxon>
        <taxon>Betaproteobacteria</taxon>
        <taxon>Burkholderiales</taxon>
        <taxon>Burkholderiaceae</taxon>
        <taxon>Paraburkholderia</taxon>
    </lineage>
</organism>
<name>A0A6S7CWI1_9BURK</name>